<name>A0A7T3FY16_9EURY</name>
<dbReference type="EMBL" id="CP065856">
    <property type="protein sequence ID" value="QPV62869.1"/>
    <property type="molecule type" value="Genomic_DNA"/>
</dbReference>
<dbReference type="PANTHER" id="PTHR43433:SF5">
    <property type="entry name" value="AB HYDROLASE-1 DOMAIN-CONTAINING PROTEIN"/>
    <property type="match status" value="1"/>
</dbReference>
<accession>A0A7T3FY16</accession>
<dbReference type="Proteomes" id="UP000595001">
    <property type="component" value="Chromosome"/>
</dbReference>
<dbReference type="OrthoDB" id="111592at2157"/>
<protein>
    <submittedName>
        <fullName evidence="2">Alpha/beta fold hydrolase</fullName>
    </submittedName>
</protein>
<reference evidence="2 3" key="1">
    <citation type="submission" date="2020-12" db="EMBL/GenBank/DDBJ databases">
        <title>Halosimplex halophilum sp. nov. and Halosimplex salinum sp. nov., two new members of the genus Halosimplex.</title>
        <authorList>
            <person name="Cui H.L."/>
        </authorList>
    </citation>
    <scope>NUCLEOTIDE SEQUENCE [LARGE SCALE GENOMIC DNA]</scope>
    <source>
        <strain evidence="2 3">YGH94</strain>
    </source>
</reference>
<dbReference type="GeneID" id="60590721"/>
<dbReference type="GO" id="GO:0016787">
    <property type="term" value="F:hydrolase activity"/>
    <property type="evidence" value="ECO:0007669"/>
    <property type="project" value="UniProtKB-KW"/>
</dbReference>
<dbReference type="KEGG" id="hlt:I7X12_19470"/>
<keyword evidence="3" id="KW-1185">Reference proteome</keyword>
<evidence type="ECO:0000313" key="3">
    <source>
        <dbReference type="Proteomes" id="UP000595001"/>
    </source>
</evidence>
<dbReference type="PANTHER" id="PTHR43433">
    <property type="entry name" value="HYDROLASE, ALPHA/BETA FOLD FAMILY PROTEIN"/>
    <property type="match status" value="1"/>
</dbReference>
<gene>
    <name evidence="2" type="ORF">I7X12_19470</name>
</gene>
<dbReference type="RefSeq" id="WP_198061667.1">
    <property type="nucleotide sequence ID" value="NZ_CP065856.1"/>
</dbReference>
<dbReference type="PRINTS" id="PR00111">
    <property type="entry name" value="ABHYDROLASE"/>
</dbReference>
<dbReference type="InterPro" id="IPR050471">
    <property type="entry name" value="AB_hydrolase"/>
</dbReference>
<organism evidence="2 3">
    <name type="scientific">Halosimplex litoreum</name>
    <dbReference type="NCBI Taxonomy" id="1198301"/>
    <lineage>
        <taxon>Archaea</taxon>
        <taxon>Methanobacteriati</taxon>
        <taxon>Methanobacteriota</taxon>
        <taxon>Stenosarchaea group</taxon>
        <taxon>Halobacteria</taxon>
        <taxon>Halobacteriales</taxon>
        <taxon>Haloarculaceae</taxon>
        <taxon>Halosimplex</taxon>
    </lineage>
</organism>
<keyword evidence="2" id="KW-0378">Hydrolase</keyword>
<dbReference type="SUPFAM" id="SSF53474">
    <property type="entry name" value="alpha/beta-Hydrolases"/>
    <property type="match status" value="1"/>
</dbReference>
<dbReference type="AlphaFoldDB" id="A0A7T3FY16"/>
<evidence type="ECO:0000259" key="1">
    <source>
        <dbReference type="Pfam" id="PF00561"/>
    </source>
</evidence>
<proteinExistence type="predicted"/>
<dbReference type="InterPro" id="IPR000073">
    <property type="entry name" value="AB_hydrolase_1"/>
</dbReference>
<dbReference type="Pfam" id="PF00561">
    <property type="entry name" value="Abhydrolase_1"/>
    <property type="match status" value="1"/>
</dbReference>
<dbReference type="InterPro" id="IPR029058">
    <property type="entry name" value="AB_hydrolase_fold"/>
</dbReference>
<evidence type="ECO:0000313" key="2">
    <source>
        <dbReference type="EMBL" id="QPV62869.1"/>
    </source>
</evidence>
<feature type="domain" description="AB hydrolase-1" evidence="1">
    <location>
        <begin position="24"/>
        <end position="251"/>
    </location>
</feature>
<dbReference type="Gene3D" id="3.40.50.1820">
    <property type="entry name" value="alpha/beta hydrolase"/>
    <property type="match status" value="1"/>
</dbReference>
<sequence length="268" mass="29293">MAYATNDGTRIAYDVAGPPEAEVVTFLEGLAYGTWMWNWQREALSDFRTVVVDNRGTGDSDAPEGPYTVAEMAADVEAVLDDAGIERTHLVGASLGGMIAQRYALDYDRAESLALLCTTPGGDDAVPIPEETQARMLAVPDDYGPADTIRHKMEPAFSEEFWAANRDVVEQIVDWRLETDPTDDAYEWQSAAAVGFDASDELGEIDLPTLVLHGTDDRVLPTENGRLLAEGIPGADLVEIPGGSHLFFVERDERVTGEIREFIENVRG</sequence>